<dbReference type="Proteomes" id="UP000334340">
    <property type="component" value="Unassembled WGS sequence"/>
</dbReference>
<dbReference type="InterPro" id="IPR028098">
    <property type="entry name" value="Glyco_trans_4-like_N"/>
</dbReference>
<sequence>MKILQVVHAFLPRYVAGTEIYTYHLSRALISRGHHVRVYTRGDEAPDGEVREVETIYDGIPTRRIHAHWQGPGTAAFLHASLFAVSNPAIDRSFDLFLHEFAPDIVHFQHTYRLSASMIAVARNHRVPVLLTLHDYWMMCHRIQLITPKMEVCDGPGSGAKCAVCLHHSVNGNGPDESAIRFGTRLAGIYRARFMRRMLLKTDLLISPSEFLRRKIIEFGVPSDRIIFLDNGLSLERFRDLPKHRSARLRFAFVGTNIVHKGLHVLVEAFNGVPIGKAELLIYGDPAVSPTYYESVKRLASHPDITFMGFFENHRVAEVMSGIDVLVVPSIWPENSPLAIHEAFLAGVPVIASRIGGMPELVRHGQNGLLFETGNPADLLAKMEHLIDNPSLVADFARNAGHVKSIQENAAELEQIYERLMRERAARRGSGVSAHCCAAGVSDCRSEDRRSGRVNTQSDAASVESGLGPESQHDGGGSRSPGGSASAMDGSEGCDRYATELEQVAAHWGEQAKISMDVKKAIGWLASPLVERCYIHPGISGNPEENWLMYVKRRFLPETVARGLTIGCGEGGLERHGAVLKLCLHYDAFDISPEAIAIARDAAERYELNNVRYEVRDLNYISLEGDRYDVVFSSMALHHVERLEHLLAEVHKSLKADGLFILNEYVGPDRFQWTPLQLMATNGLLRLLPPRLRRNLRNGEIKTTVCRPSIEEMKYADPSEAVRSSAIVPLIENHFRIIERIDYGGTILHLLLQDIAGNFDQGKRTDLTLFRLVCEVERWLIRSRILSSDFTLIVAQKR</sequence>
<dbReference type="PANTHER" id="PTHR45947:SF3">
    <property type="entry name" value="SULFOQUINOVOSYL TRANSFERASE SQD2"/>
    <property type="match status" value="1"/>
</dbReference>
<dbReference type="InterPro" id="IPR029063">
    <property type="entry name" value="SAM-dependent_MTases_sf"/>
</dbReference>
<reference evidence="5 6" key="1">
    <citation type="submission" date="2019-07" db="EMBL/GenBank/DDBJ databases">
        <authorList>
            <person name="Cremers G."/>
        </authorList>
    </citation>
    <scope>NUCLEOTIDE SEQUENCE [LARGE SCALE GENOMIC DNA]</scope>
</reference>
<dbReference type="InterPro" id="IPR001296">
    <property type="entry name" value="Glyco_trans_1"/>
</dbReference>
<dbReference type="CDD" id="cd03823">
    <property type="entry name" value="GT4_ExpE7-like"/>
    <property type="match status" value="1"/>
</dbReference>
<dbReference type="Pfam" id="PF08241">
    <property type="entry name" value="Methyltransf_11"/>
    <property type="match status" value="1"/>
</dbReference>
<evidence type="ECO:0000313" key="6">
    <source>
        <dbReference type="Proteomes" id="UP000334340"/>
    </source>
</evidence>
<dbReference type="CDD" id="cd02440">
    <property type="entry name" value="AdoMet_MTases"/>
    <property type="match status" value="1"/>
</dbReference>
<dbReference type="Gene3D" id="3.40.50.150">
    <property type="entry name" value="Vaccinia Virus protein VP39"/>
    <property type="match status" value="1"/>
</dbReference>
<dbReference type="AlphaFoldDB" id="A0A564ZK54"/>
<name>A0A564ZK54_9BACT</name>
<proteinExistence type="predicted"/>
<dbReference type="Gene3D" id="3.40.50.2000">
    <property type="entry name" value="Glycogen Phosphorylase B"/>
    <property type="match status" value="2"/>
</dbReference>
<dbReference type="GO" id="GO:0016757">
    <property type="term" value="F:glycosyltransferase activity"/>
    <property type="evidence" value="ECO:0007669"/>
    <property type="project" value="InterPro"/>
</dbReference>
<dbReference type="Pfam" id="PF13439">
    <property type="entry name" value="Glyco_transf_4"/>
    <property type="match status" value="1"/>
</dbReference>
<evidence type="ECO:0000313" key="5">
    <source>
        <dbReference type="EMBL" id="VUZ85705.1"/>
    </source>
</evidence>
<dbReference type="SUPFAM" id="SSF53756">
    <property type="entry name" value="UDP-Glycosyltransferase/glycogen phosphorylase"/>
    <property type="match status" value="1"/>
</dbReference>
<evidence type="ECO:0000259" key="2">
    <source>
        <dbReference type="Pfam" id="PF00534"/>
    </source>
</evidence>
<gene>
    <name evidence="5" type="ORF">MELA_02090</name>
</gene>
<dbReference type="PANTHER" id="PTHR45947">
    <property type="entry name" value="SULFOQUINOVOSYL TRANSFERASE SQD2"/>
    <property type="match status" value="1"/>
</dbReference>
<keyword evidence="5" id="KW-0808">Transferase</keyword>
<dbReference type="Pfam" id="PF00534">
    <property type="entry name" value="Glycos_transf_1"/>
    <property type="match status" value="1"/>
</dbReference>
<protein>
    <submittedName>
        <fullName evidence="5">Glycosyl transferase, group 1</fullName>
    </submittedName>
</protein>
<feature type="region of interest" description="Disordered" evidence="1">
    <location>
        <begin position="447"/>
        <end position="492"/>
    </location>
</feature>
<feature type="domain" description="Glycosyl transferase family 1" evidence="2">
    <location>
        <begin position="247"/>
        <end position="400"/>
    </location>
</feature>
<organism evidence="5 6">
    <name type="scientific">Candidatus Methylomirabilis lanthanidiphila</name>
    <dbReference type="NCBI Taxonomy" id="2211376"/>
    <lineage>
        <taxon>Bacteria</taxon>
        <taxon>Candidatus Methylomirabilota</taxon>
        <taxon>Candidatus Methylomirabilia</taxon>
        <taxon>Candidatus Methylomirabilales</taxon>
        <taxon>Candidatus Methylomirabilaceae</taxon>
        <taxon>Candidatus Methylomirabilis</taxon>
    </lineage>
</organism>
<dbReference type="EMBL" id="CABIKM010000031">
    <property type="protein sequence ID" value="VUZ85705.1"/>
    <property type="molecule type" value="Genomic_DNA"/>
</dbReference>
<dbReference type="GO" id="GO:0008757">
    <property type="term" value="F:S-adenosylmethionine-dependent methyltransferase activity"/>
    <property type="evidence" value="ECO:0007669"/>
    <property type="project" value="InterPro"/>
</dbReference>
<keyword evidence="6" id="KW-1185">Reference proteome</keyword>
<evidence type="ECO:0000256" key="1">
    <source>
        <dbReference type="SAM" id="MobiDB-lite"/>
    </source>
</evidence>
<dbReference type="SUPFAM" id="SSF53335">
    <property type="entry name" value="S-adenosyl-L-methionine-dependent methyltransferases"/>
    <property type="match status" value="1"/>
</dbReference>
<dbReference type="InterPro" id="IPR013216">
    <property type="entry name" value="Methyltransf_11"/>
</dbReference>
<dbReference type="InterPro" id="IPR050194">
    <property type="entry name" value="Glycosyltransferase_grp1"/>
</dbReference>
<evidence type="ECO:0000259" key="4">
    <source>
        <dbReference type="Pfam" id="PF13439"/>
    </source>
</evidence>
<accession>A0A564ZK54</accession>
<feature type="domain" description="Methyltransferase type 11" evidence="3">
    <location>
        <begin position="564"/>
        <end position="662"/>
    </location>
</feature>
<evidence type="ECO:0000259" key="3">
    <source>
        <dbReference type="Pfam" id="PF08241"/>
    </source>
</evidence>
<feature type="domain" description="Glycosyltransferase subfamily 4-like N-terminal" evidence="4">
    <location>
        <begin position="16"/>
        <end position="237"/>
    </location>
</feature>